<evidence type="ECO:0000313" key="3">
    <source>
        <dbReference type="Proteomes" id="UP000006229"/>
    </source>
</evidence>
<dbReference type="EMBL" id="AJFU01000006">
    <property type="protein sequence ID" value="EIE41348.1"/>
    <property type="molecule type" value="Genomic_DNA"/>
</dbReference>
<reference evidence="2 3" key="1">
    <citation type="journal article" date="2012" name="J. Bacteriol.">
        <title>Genome annotation of five Mycoplasma canis strains.</title>
        <authorList>
            <person name="Brown D.R."/>
            <person name="May M."/>
            <person name="Michaels D.L."/>
            <person name="Barbet A.F."/>
        </authorList>
    </citation>
    <scope>NUCLEOTIDE SEQUENCE [LARGE SCALE GENOMIC DNA]</scope>
    <source>
        <strain evidence="2 3">UFG4</strain>
    </source>
</reference>
<comment type="caution">
    <text evidence="2">The sequence shown here is derived from an EMBL/GenBank/DDBJ whole genome shotgun (WGS) entry which is preliminary data.</text>
</comment>
<dbReference type="AlphaFoldDB" id="I1A4C7"/>
<keyword evidence="3" id="KW-1185">Reference proteome</keyword>
<keyword evidence="1" id="KW-0732">Signal</keyword>
<dbReference type="Proteomes" id="UP000006229">
    <property type="component" value="Unassembled WGS sequence"/>
</dbReference>
<accession>I1A4C7</accession>
<evidence type="ECO:0000313" key="2">
    <source>
        <dbReference type="EMBL" id="EIE41348.1"/>
    </source>
</evidence>
<dbReference type="PROSITE" id="PS51257">
    <property type="entry name" value="PROKAR_LIPOPROTEIN"/>
    <property type="match status" value="1"/>
</dbReference>
<evidence type="ECO:0000256" key="1">
    <source>
        <dbReference type="SAM" id="SignalP"/>
    </source>
</evidence>
<dbReference type="PATRIC" id="fig|1131455.3.peg.521"/>
<feature type="signal peptide" evidence="1">
    <location>
        <begin position="1"/>
        <end position="20"/>
    </location>
</feature>
<dbReference type="RefSeq" id="WP_004797228.1">
    <property type="nucleotide sequence ID" value="NZ_AJFU01000006.1"/>
</dbReference>
<sequence>MKKIKYLAFLSLLTPAVITSCVNNDYMQSSKYNIKSLNNQNKEVINTISKLENDLPSIMNNVVKSESVELYNFVNEQISVINTKIKAFNKYIVTLIYKYNDKEITLESLIKELELKVNEIKNIDSNLRSRTSNLVFPSKKHIVPSLQGKNGFDIKTSQEPKLQLYFKSNHDLKIDNNLLGFLLFNKSESISILKDFQADNWKDLTQKTEKVYLSLNDYIDSRYEDNNRIVTTDYILFNKSFLDYDYFKNFFKQKIENIIETFNDEWEKNKTLFPSFVSKIQNWYYDLDYVKKESTDYNRENNDYFNLLISNERILSLNSINNIKLKNNIIEFETEYNWDYNPTIDSSSTQKEEIKTNAWFILKSFKQSLKDMINRLSEKLKENTKNLMIKDYSFDLFKEALLDESGEKNKFKLSLLNFYNFVYQNYVATRRNIGDKNNEEQMSTFKDHYNTLMTEIRNSNNNNSIFWKILDSYKENQKNNLLKLDEYFADNKSKSIKMINQFIDLMKFIESQIKL</sequence>
<organism evidence="2 3">
    <name type="scientific">Mycoplasmopsis canis UFG4</name>
    <dbReference type="NCBI Taxonomy" id="1131455"/>
    <lineage>
        <taxon>Bacteria</taxon>
        <taxon>Bacillati</taxon>
        <taxon>Mycoplasmatota</taxon>
        <taxon>Mycoplasmoidales</taxon>
        <taxon>Metamycoplasmataceae</taxon>
        <taxon>Mycoplasmopsis</taxon>
    </lineage>
</organism>
<feature type="chain" id="PRO_5003637051" description="Lipoprotein" evidence="1">
    <location>
        <begin position="21"/>
        <end position="515"/>
    </location>
</feature>
<name>I1A4C7_9BACT</name>
<evidence type="ECO:0008006" key="4">
    <source>
        <dbReference type="Google" id="ProtNLM"/>
    </source>
</evidence>
<gene>
    <name evidence="2" type="ORF">MCANUFG4_02605</name>
</gene>
<protein>
    <recommendedName>
        <fullName evidence="4">Lipoprotein</fullName>
    </recommendedName>
</protein>
<proteinExistence type="predicted"/>